<accession>A0ACB9FKA3</accession>
<dbReference type="EMBL" id="CM042047">
    <property type="protein sequence ID" value="KAI3771704.1"/>
    <property type="molecule type" value="Genomic_DNA"/>
</dbReference>
<dbReference type="Proteomes" id="UP001055879">
    <property type="component" value="Linkage Group LG01"/>
</dbReference>
<gene>
    <name evidence="1" type="ORF">L6452_02871</name>
</gene>
<sequence>MEVDHHPRRLKSDDEIEELAAMYPRKNTDELRQQTMEGDKYQLQDKNNNDVAEADNGVRVEGIVNGRLPENHGQSIAIGDVNPIKVNRMVGRRRIKSGTGNRRETMLMVRKLDNIGKFFLYTMLMVVMMVMIDASLQSFTPTNNKHTILSLSLSL</sequence>
<protein>
    <submittedName>
        <fullName evidence="1">Uncharacterized protein</fullName>
    </submittedName>
</protein>
<evidence type="ECO:0000313" key="2">
    <source>
        <dbReference type="Proteomes" id="UP001055879"/>
    </source>
</evidence>
<reference evidence="2" key="1">
    <citation type="journal article" date="2022" name="Mol. Ecol. Resour.">
        <title>The genomes of chicory, endive, great burdock and yacon provide insights into Asteraceae palaeo-polyploidization history and plant inulin production.</title>
        <authorList>
            <person name="Fan W."/>
            <person name="Wang S."/>
            <person name="Wang H."/>
            <person name="Wang A."/>
            <person name="Jiang F."/>
            <person name="Liu H."/>
            <person name="Zhao H."/>
            <person name="Xu D."/>
            <person name="Zhang Y."/>
        </authorList>
    </citation>
    <scope>NUCLEOTIDE SEQUENCE [LARGE SCALE GENOMIC DNA]</scope>
    <source>
        <strain evidence="2">cv. Niubang</strain>
    </source>
</reference>
<keyword evidence="2" id="KW-1185">Reference proteome</keyword>
<reference evidence="1 2" key="2">
    <citation type="journal article" date="2022" name="Mol. Ecol. Resour.">
        <title>The genomes of chicory, endive, great burdock and yacon provide insights into Asteraceae paleo-polyploidization history and plant inulin production.</title>
        <authorList>
            <person name="Fan W."/>
            <person name="Wang S."/>
            <person name="Wang H."/>
            <person name="Wang A."/>
            <person name="Jiang F."/>
            <person name="Liu H."/>
            <person name="Zhao H."/>
            <person name="Xu D."/>
            <person name="Zhang Y."/>
        </authorList>
    </citation>
    <scope>NUCLEOTIDE SEQUENCE [LARGE SCALE GENOMIC DNA]</scope>
    <source>
        <strain evidence="2">cv. Niubang</strain>
    </source>
</reference>
<organism evidence="1 2">
    <name type="scientific">Arctium lappa</name>
    <name type="common">Greater burdock</name>
    <name type="synonym">Lappa major</name>
    <dbReference type="NCBI Taxonomy" id="4217"/>
    <lineage>
        <taxon>Eukaryota</taxon>
        <taxon>Viridiplantae</taxon>
        <taxon>Streptophyta</taxon>
        <taxon>Embryophyta</taxon>
        <taxon>Tracheophyta</taxon>
        <taxon>Spermatophyta</taxon>
        <taxon>Magnoliopsida</taxon>
        <taxon>eudicotyledons</taxon>
        <taxon>Gunneridae</taxon>
        <taxon>Pentapetalae</taxon>
        <taxon>asterids</taxon>
        <taxon>campanulids</taxon>
        <taxon>Asterales</taxon>
        <taxon>Asteraceae</taxon>
        <taxon>Carduoideae</taxon>
        <taxon>Cardueae</taxon>
        <taxon>Arctiinae</taxon>
        <taxon>Arctium</taxon>
    </lineage>
</organism>
<evidence type="ECO:0000313" key="1">
    <source>
        <dbReference type="EMBL" id="KAI3771704.1"/>
    </source>
</evidence>
<comment type="caution">
    <text evidence="1">The sequence shown here is derived from an EMBL/GenBank/DDBJ whole genome shotgun (WGS) entry which is preliminary data.</text>
</comment>
<proteinExistence type="predicted"/>
<name>A0ACB9FKA3_ARCLA</name>